<dbReference type="SUPFAM" id="SSF51120">
    <property type="entry name" value="beta-Roll"/>
    <property type="match status" value="3"/>
</dbReference>
<dbReference type="Proteomes" id="UP000192491">
    <property type="component" value="Unassembled WGS sequence"/>
</dbReference>
<sequence length="1668" mass="166464">MARILLSQGEKLNIASDNAQVVGATGVETVVLFDQNALFKVDGVKLDQNVERVEVEAATSAYKFQAAGNVLKVFGADDKLVMEMPVNTSGVQTIAFGSGSAVVKFETSGANAGKVTVGGVAVGVTAAALPGVTVNAADASTHGAPVVVPSTTFTLTANVDAPEADTFTTFQAPQVFTPGGTDRINSLQDNDALTGTDGAGDVLNVTLGTDADAGDFNVMPTLAKIETVNVNFDVSGMSLDLQDSTGISSVNMMRVDALNGSAFISNMTAVPANMSAHNTSANANTLAFTFTDAAVRGNADTSTMTLGNVNTQNLVVQENGGTADQGIESLTIHSEASANTVGTLVAQDLRTLTVTGDQDLRIATFVDAVVNGTQVEAVNSLPGFANTAGTFDTLNASAFTADLDVDVSGDMDANVEGTSGNNVDFTLTGGTGDDVFRVGTGLNRVNGASDNDTINGGAGANTVRVFTGTVGNSTLVATQGATVTNIQTLDMRYQGADGASILTADTSVIGGLESVVVRNESNLGAGAVTFQLNEMSNAVAANGGVTVLHSTTGDNGLGSTFVNIDLANATGTETAVVTIADGINTDPTFRFDLDVDGENATGVADAGFVENLTIVDTDSETNEVRLAKEAEHTGTVTLSGGVAGQSFVISNQFASTFGRTPVGTAATDDRLAAATVDASAQNSDVFVVLSDGTVPLARAPHGHDQTVLGGSGNDTFDFRNLLDEDDTVNGGDGTDRVRATFAANQTDPLELTNIETLRFAATANVVIDLDDTAGVQTLEMIGSTEAAALDGVAVAVANTLTIEMEGGVPTVSFGGRGTVDIGADNVFNAVTVVESVGTDTYTGAADSVTLAFGNNGVDSTGADYVTGAISLNGVETLNVAVSDLVDAVGDQASVTIGGITSDTLQTITVSSPAATRAGVANTTDVALGLVQGNALNTSITSVNANAVSGNFSATLNSMGNNATVTATSDGNHAISLGSSFGSNISVTTGRGSDIIVGSVGANVIVAGNGNNFVDGRGGNDVITTGTGNDIINGGGDDDAINSGEGNDIIRGGVGVDNLQAGAGNDVFTVVGQLNAAFNAMYIARNGVDTDDDGVSNLFDLNPFNAAVTTDVSAAGNITSLLELTNLKASDDLEAGEIIAGGEGVDTVVVYGLASFINTTLIGIENVVLKSHAIMTAAQVNGLATISGIGAAAAGQGSQLTIDGAGTVNLTSLTQFTGIQQINLTNGAVLQLNDAEVAALQASGLTTITMQNANQLVAEAGSTLAALLPGLQIGGTGALTDGNDTINISAANLATNPAINALLGNDTLVVTDQVGPAGLDLSTGNLISIENVTLTAGSLANVTIFNGAGVTTTANAASTVTLGTGGQTFTGSAQDDAVTSVVGANNDTINTDAGVDTVAIDGTGNVTVNVGAGDDVILMASLTSADTLNGGADNDVMFVANDLVANGLNAVSAIETIVLSGGGNNTIVAQNGLVAAGSALALSAAFIGGSLNFDGTLETDGSFSVTGSNGADTIVGGGLDDTLTGGLGNDILNGGNGRDTFVFEATAADNGQDTILSFTSVDVIDFTGFVSPLNLRTASNAAGDITAAATNDVFQVEANAVLTTAQIAALFNPTAVAGDNMVVLVDTGADTAIFYVDNGANSAVTADEVQLVGTLTGFDLSLAASNFAV</sequence>
<organism evidence="4 5">
    <name type="scientific">Thiothrix lacustris</name>
    <dbReference type="NCBI Taxonomy" id="525917"/>
    <lineage>
        <taxon>Bacteria</taxon>
        <taxon>Pseudomonadati</taxon>
        <taxon>Pseudomonadota</taxon>
        <taxon>Gammaproteobacteria</taxon>
        <taxon>Thiotrichales</taxon>
        <taxon>Thiotrichaceae</taxon>
        <taxon>Thiothrix</taxon>
    </lineage>
</organism>
<dbReference type="InterPro" id="IPR011049">
    <property type="entry name" value="Serralysin-like_metalloprot_C"/>
</dbReference>
<protein>
    <recommendedName>
        <fullName evidence="6">FecR protein domain-containing protein</fullName>
    </recommendedName>
</protein>
<dbReference type="InterPro" id="IPR050557">
    <property type="entry name" value="RTX_toxin/Mannuronan_C5-epim"/>
</dbReference>
<name>A0A1Y1QNX7_9GAMM</name>
<evidence type="ECO:0008006" key="6">
    <source>
        <dbReference type="Google" id="ProtNLM"/>
    </source>
</evidence>
<dbReference type="Gene3D" id="2.150.10.10">
    <property type="entry name" value="Serralysin-like metalloprotease, C-terminal"/>
    <property type="match status" value="3"/>
</dbReference>
<comment type="subcellular location">
    <subcellularLocation>
        <location evidence="1">Secreted</location>
    </subcellularLocation>
</comment>
<evidence type="ECO:0000313" key="4">
    <source>
        <dbReference type="EMBL" id="OQX10062.1"/>
    </source>
</evidence>
<accession>A0A1Y1QNX7</accession>
<dbReference type="PROSITE" id="PS00330">
    <property type="entry name" value="HEMOLYSIN_CALCIUM"/>
    <property type="match status" value="2"/>
</dbReference>
<keyword evidence="3" id="KW-0106">Calcium</keyword>
<evidence type="ECO:0000256" key="1">
    <source>
        <dbReference type="ARBA" id="ARBA00004613"/>
    </source>
</evidence>
<dbReference type="GO" id="GO:0005509">
    <property type="term" value="F:calcium ion binding"/>
    <property type="evidence" value="ECO:0007669"/>
    <property type="project" value="InterPro"/>
</dbReference>
<dbReference type="Pfam" id="PF00353">
    <property type="entry name" value="HemolysinCabind"/>
    <property type="match status" value="6"/>
</dbReference>
<evidence type="ECO:0000313" key="5">
    <source>
        <dbReference type="Proteomes" id="UP000192491"/>
    </source>
</evidence>
<dbReference type="GO" id="GO:0005576">
    <property type="term" value="C:extracellular region"/>
    <property type="evidence" value="ECO:0007669"/>
    <property type="project" value="UniProtKB-SubCell"/>
</dbReference>
<evidence type="ECO:0000256" key="2">
    <source>
        <dbReference type="ARBA" id="ARBA00022525"/>
    </source>
</evidence>
<reference evidence="4 5" key="1">
    <citation type="submission" date="2017-01" db="EMBL/GenBank/DDBJ databases">
        <title>Novel large sulfur bacteria in the metagenomes of groundwater-fed chemosynthetic microbial mats in the Lake Huron basin.</title>
        <authorList>
            <person name="Sharrar A.M."/>
            <person name="Flood B.E."/>
            <person name="Bailey J.V."/>
            <person name="Jones D.S."/>
            <person name="Biddanda B."/>
            <person name="Ruberg S.A."/>
            <person name="Marcus D.N."/>
            <person name="Dick G.J."/>
        </authorList>
    </citation>
    <scope>NUCLEOTIDE SEQUENCE [LARGE SCALE GENOMIC DNA]</scope>
    <source>
        <strain evidence="4">A8</strain>
    </source>
</reference>
<dbReference type="PRINTS" id="PR00313">
    <property type="entry name" value="CABNDNGRPT"/>
</dbReference>
<keyword evidence="2" id="KW-0964">Secreted</keyword>
<proteinExistence type="predicted"/>
<dbReference type="InterPro" id="IPR018511">
    <property type="entry name" value="Hemolysin-typ_Ca-bd_CS"/>
</dbReference>
<dbReference type="PANTHER" id="PTHR38340:SF1">
    <property type="entry name" value="S-LAYER PROTEIN"/>
    <property type="match status" value="1"/>
</dbReference>
<comment type="caution">
    <text evidence="4">The sequence shown here is derived from an EMBL/GenBank/DDBJ whole genome shotgun (WGS) entry which is preliminary data.</text>
</comment>
<evidence type="ECO:0000256" key="3">
    <source>
        <dbReference type="ARBA" id="ARBA00022837"/>
    </source>
</evidence>
<dbReference type="PANTHER" id="PTHR38340">
    <property type="entry name" value="S-LAYER PROTEIN"/>
    <property type="match status" value="1"/>
</dbReference>
<gene>
    <name evidence="4" type="ORF">BWK73_21225</name>
</gene>
<dbReference type="InterPro" id="IPR001343">
    <property type="entry name" value="Hemolysn_Ca-bd"/>
</dbReference>
<dbReference type="EMBL" id="MTEJ01000124">
    <property type="protein sequence ID" value="OQX10062.1"/>
    <property type="molecule type" value="Genomic_DNA"/>
</dbReference>